<proteinExistence type="predicted"/>
<organism evidence="4 5">
    <name type="scientific">Streptomyces ochraceiscleroticus</name>
    <dbReference type="NCBI Taxonomy" id="47761"/>
    <lineage>
        <taxon>Bacteria</taxon>
        <taxon>Bacillati</taxon>
        <taxon>Actinomycetota</taxon>
        <taxon>Actinomycetes</taxon>
        <taxon>Kitasatosporales</taxon>
        <taxon>Streptomycetaceae</taxon>
        <taxon>Streptomyces</taxon>
    </lineage>
</organism>
<dbReference type="SUPFAM" id="SSF55781">
    <property type="entry name" value="GAF domain-like"/>
    <property type="match status" value="1"/>
</dbReference>
<dbReference type="InterPro" id="IPR005561">
    <property type="entry name" value="ANTAR"/>
</dbReference>
<dbReference type="Gene3D" id="3.30.450.40">
    <property type="match status" value="1"/>
</dbReference>
<feature type="domain" description="ANTAR" evidence="3">
    <location>
        <begin position="174"/>
        <end position="243"/>
    </location>
</feature>
<sequence length="253" mass="26640">MLVPAAWAGSPMSGVPSSDTELVAVLVAMLTAGGGLAEVSEHCQRVVPDIDAVGLTVAIHPTAGSRLTVSTHGWLAEPGEALQFDLGEGPCIETHAEQRPVLAEDLEADGPAQHWPIFAGQAWEAGIRAVFTFPVLLHEQVVAVLSLYRATAGALSTTGERMAAAYAAAAAVLLLHDAHTLIASDQDDEEEVALIPPPLAVISQAVGFLVSRLDLDTDQALARLRAHAFVVQRPLAEVADDLLQRRLPVEDLP</sequence>
<dbReference type="Proteomes" id="UP001596139">
    <property type="component" value="Unassembled WGS sequence"/>
</dbReference>
<protein>
    <submittedName>
        <fullName evidence="4">GAF and ANTAR domain-containing protein</fullName>
    </submittedName>
</protein>
<dbReference type="Pfam" id="PF03861">
    <property type="entry name" value="ANTAR"/>
    <property type="match status" value="1"/>
</dbReference>
<evidence type="ECO:0000256" key="1">
    <source>
        <dbReference type="ARBA" id="ARBA00023015"/>
    </source>
</evidence>
<dbReference type="SMART" id="SM01012">
    <property type="entry name" value="ANTAR"/>
    <property type="match status" value="1"/>
</dbReference>
<gene>
    <name evidence="4" type="ORF">ACFP4F_26490</name>
</gene>
<dbReference type="InterPro" id="IPR029016">
    <property type="entry name" value="GAF-like_dom_sf"/>
</dbReference>
<accession>A0ABW1MR31</accession>
<dbReference type="EMBL" id="JBHSPX010000008">
    <property type="protein sequence ID" value="MFC6066066.1"/>
    <property type="molecule type" value="Genomic_DNA"/>
</dbReference>
<keyword evidence="1" id="KW-0805">Transcription regulation</keyword>
<keyword evidence="5" id="KW-1185">Reference proteome</keyword>
<comment type="caution">
    <text evidence="4">The sequence shown here is derived from an EMBL/GenBank/DDBJ whole genome shotgun (WGS) entry which is preliminary data.</text>
</comment>
<evidence type="ECO:0000313" key="4">
    <source>
        <dbReference type="EMBL" id="MFC6066066.1"/>
    </source>
</evidence>
<reference evidence="5" key="1">
    <citation type="journal article" date="2019" name="Int. J. Syst. Evol. Microbiol.">
        <title>The Global Catalogue of Microorganisms (GCM) 10K type strain sequencing project: providing services to taxonomists for standard genome sequencing and annotation.</title>
        <authorList>
            <consortium name="The Broad Institute Genomics Platform"/>
            <consortium name="The Broad Institute Genome Sequencing Center for Infectious Disease"/>
            <person name="Wu L."/>
            <person name="Ma J."/>
        </authorList>
    </citation>
    <scope>NUCLEOTIDE SEQUENCE [LARGE SCALE GENOMIC DNA]</scope>
    <source>
        <strain evidence="5">CGMCC 1.15180</strain>
    </source>
</reference>
<name>A0ABW1MR31_9ACTN</name>
<dbReference type="Pfam" id="PF13185">
    <property type="entry name" value="GAF_2"/>
    <property type="match status" value="1"/>
</dbReference>
<dbReference type="RefSeq" id="WP_157848854.1">
    <property type="nucleotide sequence ID" value="NZ_JBHSPX010000008.1"/>
</dbReference>
<evidence type="ECO:0000313" key="5">
    <source>
        <dbReference type="Proteomes" id="UP001596139"/>
    </source>
</evidence>
<dbReference type="Gene3D" id="1.10.10.10">
    <property type="entry name" value="Winged helix-like DNA-binding domain superfamily/Winged helix DNA-binding domain"/>
    <property type="match status" value="1"/>
</dbReference>
<evidence type="ECO:0000256" key="2">
    <source>
        <dbReference type="ARBA" id="ARBA00023163"/>
    </source>
</evidence>
<keyword evidence="2" id="KW-0804">Transcription</keyword>
<dbReference type="InterPro" id="IPR036388">
    <property type="entry name" value="WH-like_DNA-bd_sf"/>
</dbReference>
<evidence type="ECO:0000259" key="3">
    <source>
        <dbReference type="SMART" id="SM01012"/>
    </source>
</evidence>
<dbReference type="InterPro" id="IPR003018">
    <property type="entry name" value="GAF"/>
</dbReference>